<reference evidence="2" key="1">
    <citation type="submission" date="2021-04" db="EMBL/GenBank/DDBJ databases">
        <authorList>
            <person name="Zhang D.-C."/>
        </authorList>
    </citation>
    <scope>NUCLEOTIDE SEQUENCE</scope>
    <source>
        <strain evidence="2">CGMCC 1.15697</strain>
    </source>
</reference>
<dbReference type="RefSeq" id="WP_210683571.1">
    <property type="nucleotide sequence ID" value="NZ_JAGMWN010000013.1"/>
</dbReference>
<accession>A0A8J7S358</accession>
<evidence type="ECO:0000313" key="2">
    <source>
        <dbReference type="EMBL" id="MBP5858985.1"/>
    </source>
</evidence>
<dbReference type="AlphaFoldDB" id="A0A8J7S358"/>
<organism evidence="2 3">
    <name type="scientific">Marivibrio halodurans</name>
    <dbReference type="NCBI Taxonomy" id="2039722"/>
    <lineage>
        <taxon>Bacteria</taxon>
        <taxon>Pseudomonadati</taxon>
        <taxon>Pseudomonadota</taxon>
        <taxon>Alphaproteobacteria</taxon>
        <taxon>Rhodospirillales</taxon>
        <taxon>Rhodospirillaceae</taxon>
        <taxon>Marivibrio</taxon>
    </lineage>
</organism>
<name>A0A8J7S358_9PROT</name>
<evidence type="ECO:0000256" key="1">
    <source>
        <dbReference type="SAM" id="MobiDB-lite"/>
    </source>
</evidence>
<feature type="region of interest" description="Disordered" evidence="1">
    <location>
        <begin position="52"/>
        <end position="72"/>
    </location>
</feature>
<proteinExistence type="predicted"/>
<dbReference type="EMBL" id="JAGMWN010000013">
    <property type="protein sequence ID" value="MBP5858985.1"/>
    <property type="molecule type" value="Genomic_DNA"/>
</dbReference>
<comment type="caution">
    <text evidence="2">The sequence shown here is derived from an EMBL/GenBank/DDBJ whole genome shotgun (WGS) entry which is preliminary data.</text>
</comment>
<sequence>MQGTDRTSRRSARRHRWGISWRALLALALVPMLGACVNGSLGGGGGSSRVAAGGGTPISGDSSAGQQDAEMPPDMMQLPSLPVAPGSEVLLGDTVIIGDDETWTGQVVMRADGYSLVQVVEFMRRSMPNYGWRETAIVRSKRTSITYVRDERFATVRIMPIDGGTEIDVVVAPLKSEPARGTATTG</sequence>
<dbReference type="Proteomes" id="UP000672602">
    <property type="component" value="Unassembled WGS sequence"/>
</dbReference>
<protein>
    <submittedName>
        <fullName evidence="2">Uncharacterized protein</fullName>
    </submittedName>
</protein>
<keyword evidence="3" id="KW-1185">Reference proteome</keyword>
<evidence type="ECO:0000313" key="3">
    <source>
        <dbReference type="Proteomes" id="UP000672602"/>
    </source>
</evidence>
<gene>
    <name evidence="2" type="ORF">KAJ83_18340</name>
</gene>